<comment type="caution">
    <text evidence="3">The sequence shown here is derived from an EMBL/GenBank/DDBJ whole genome shotgun (WGS) entry which is preliminary data.</text>
</comment>
<sequence length="107" mass="11962">MILEYNANNICMHAATDDFIFIQNSIRVRYPAIHKKSFKTTHTLIHLTATLLTPSLIIIFILFIVLVLIAIETTNSIAAKKAAAAAARRRRQNRHNSYSSSDGPDPV</sequence>
<accession>A0A922IB75</accession>
<proteinExistence type="predicted"/>
<gene>
    <name evidence="3" type="ORF">DERF_001819</name>
</gene>
<organism evidence="3 4">
    <name type="scientific">Dermatophagoides farinae</name>
    <name type="common">American house dust mite</name>
    <dbReference type="NCBI Taxonomy" id="6954"/>
    <lineage>
        <taxon>Eukaryota</taxon>
        <taxon>Metazoa</taxon>
        <taxon>Ecdysozoa</taxon>
        <taxon>Arthropoda</taxon>
        <taxon>Chelicerata</taxon>
        <taxon>Arachnida</taxon>
        <taxon>Acari</taxon>
        <taxon>Acariformes</taxon>
        <taxon>Sarcoptiformes</taxon>
        <taxon>Astigmata</taxon>
        <taxon>Psoroptidia</taxon>
        <taxon>Analgoidea</taxon>
        <taxon>Pyroglyphidae</taxon>
        <taxon>Dermatophagoidinae</taxon>
        <taxon>Dermatophagoides</taxon>
    </lineage>
</organism>
<evidence type="ECO:0000256" key="1">
    <source>
        <dbReference type="SAM" id="MobiDB-lite"/>
    </source>
</evidence>
<dbReference type="EMBL" id="ASGP02000001">
    <property type="protein sequence ID" value="KAH9527825.1"/>
    <property type="molecule type" value="Genomic_DNA"/>
</dbReference>
<reference evidence="3" key="2">
    <citation type="journal article" date="2022" name="Res Sq">
        <title>Comparative Genomics Reveals Insights into the Divergent Evolution of Astigmatic Mites and Household Pest Adaptations.</title>
        <authorList>
            <person name="Xiong Q."/>
            <person name="Wan A.T.-Y."/>
            <person name="Liu X.-Y."/>
            <person name="Fung C.S.-H."/>
            <person name="Xiao X."/>
            <person name="Malainual N."/>
            <person name="Hou J."/>
            <person name="Wang L."/>
            <person name="Wang M."/>
            <person name="Yang K."/>
            <person name="Cui Y."/>
            <person name="Leung E."/>
            <person name="Nong W."/>
            <person name="Shin S.-K."/>
            <person name="Au S."/>
            <person name="Jeong K.Y."/>
            <person name="Chew F.T."/>
            <person name="Hui J."/>
            <person name="Leung T.F."/>
            <person name="Tungtrongchitr A."/>
            <person name="Zhong N."/>
            <person name="Liu Z."/>
            <person name="Tsui S."/>
        </authorList>
    </citation>
    <scope>NUCLEOTIDE SEQUENCE</scope>
    <source>
        <strain evidence="3">Derf</strain>
        <tissue evidence="3">Whole organism</tissue>
    </source>
</reference>
<evidence type="ECO:0000256" key="2">
    <source>
        <dbReference type="SAM" id="Phobius"/>
    </source>
</evidence>
<evidence type="ECO:0000313" key="4">
    <source>
        <dbReference type="Proteomes" id="UP000790347"/>
    </source>
</evidence>
<keyword evidence="4" id="KW-1185">Reference proteome</keyword>
<feature type="transmembrane region" description="Helical" evidence="2">
    <location>
        <begin position="44"/>
        <end position="71"/>
    </location>
</feature>
<protein>
    <submittedName>
        <fullName evidence="3">Uncharacterized protein</fullName>
    </submittedName>
</protein>
<keyword evidence="2" id="KW-0812">Transmembrane</keyword>
<feature type="compositionally biased region" description="Polar residues" evidence="1">
    <location>
        <begin position="95"/>
        <end position="107"/>
    </location>
</feature>
<keyword evidence="2" id="KW-0472">Membrane</keyword>
<keyword evidence="2" id="KW-1133">Transmembrane helix</keyword>
<feature type="region of interest" description="Disordered" evidence="1">
    <location>
        <begin position="88"/>
        <end position="107"/>
    </location>
</feature>
<evidence type="ECO:0000313" key="3">
    <source>
        <dbReference type="EMBL" id="KAH9527825.1"/>
    </source>
</evidence>
<dbReference type="Proteomes" id="UP000790347">
    <property type="component" value="Unassembled WGS sequence"/>
</dbReference>
<reference evidence="3" key="1">
    <citation type="submission" date="2013-05" db="EMBL/GenBank/DDBJ databases">
        <authorList>
            <person name="Yim A.K.Y."/>
            <person name="Chan T.F."/>
            <person name="Ji K.M."/>
            <person name="Liu X.Y."/>
            <person name="Zhou J.W."/>
            <person name="Li R.Q."/>
            <person name="Yang K.Y."/>
            <person name="Li J."/>
            <person name="Li M."/>
            <person name="Law P.T.W."/>
            <person name="Wu Y.L."/>
            <person name="Cai Z.L."/>
            <person name="Qin H."/>
            <person name="Bao Y."/>
            <person name="Leung R.K.K."/>
            <person name="Ng P.K.S."/>
            <person name="Zou J."/>
            <person name="Zhong X.J."/>
            <person name="Ran P.X."/>
            <person name="Zhong N.S."/>
            <person name="Liu Z.G."/>
            <person name="Tsui S.K.W."/>
        </authorList>
    </citation>
    <scope>NUCLEOTIDE SEQUENCE</scope>
    <source>
        <strain evidence="3">Derf</strain>
        <tissue evidence="3">Whole organism</tissue>
    </source>
</reference>
<dbReference type="AlphaFoldDB" id="A0A922IB75"/>
<name>A0A922IB75_DERFA</name>